<protein>
    <submittedName>
        <fullName evidence="3">Nucleolar protein</fullName>
    </submittedName>
</protein>
<name>A0A369QFQ9_9BACT</name>
<accession>A0A369QFQ9</accession>
<dbReference type="Proteomes" id="UP000253919">
    <property type="component" value="Unassembled WGS sequence"/>
</dbReference>
<feature type="region of interest" description="Disordered" evidence="1">
    <location>
        <begin position="47"/>
        <end position="148"/>
    </location>
</feature>
<feature type="signal peptide" evidence="2">
    <location>
        <begin position="1"/>
        <end position="23"/>
    </location>
</feature>
<feature type="compositionally biased region" description="Basic and acidic residues" evidence="1">
    <location>
        <begin position="98"/>
        <end position="148"/>
    </location>
</feature>
<gene>
    <name evidence="3" type="ORF">AHMF7616_02361</name>
</gene>
<proteinExistence type="predicted"/>
<keyword evidence="2" id="KW-0732">Signal</keyword>
<dbReference type="AlphaFoldDB" id="A0A369QFQ9"/>
<dbReference type="OrthoDB" id="10004097at2"/>
<dbReference type="EMBL" id="QASA01000001">
    <property type="protein sequence ID" value="RDC63753.1"/>
    <property type="molecule type" value="Genomic_DNA"/>
</dbReference>
<sequence>MKFKIIIAVFCATFLGLNLPTVAQTVSREDSLRRVLGTQDSLRAVQQLNSDRLRDSRDYSTATKGQAKEADRYSDDASAVSKQAKKDAKAAKKREKAARKEEKLAKQREKAIKKEARAAKKSERAAKKAERAQRKADKQSRRTQRKLD</sequence>
<organism evidence="3 4">
    <name type="scientific">Adhaeribacter pallidiroseus</name>
    <dbReference type="NCBI Taxonomy" id="2072847"/>
    <lineage>
        <taxon>Bacteria</taxon>
        <taxon>Pseudomonadati</taxon>
        <taxon>Bacteroidota</taxon>
        <taxon>Cytophagia</taxon>
        <taxon>Cytophagales</taxon>
        <taxon>Hymenobacteraceae</taxon>
        <taxon>Adhaeribacter</taxon>
    </lineage>
</organism>
<feature type="chain" id="PRO_5016942810" evidence="2">
    <location>
        <begin position="24"/>
        <end position="148"/>
    </location>
</feature>
<evidence type="ECO:0000313" key="4">
    <source>
        <dbReference type="Proteomes" id="UP000253919"/>
    </source>
</evidence>
<reference evidence="3 4" key="1">
    <citation type="submission" date="2018-04" db="EMBL/GenBank/DDBJ databases">
        <title>Adhaeribacter sp. HMF7616 genome sequencing and assembly.</title>
        <authorList>
            <person name="Kang H."/>
            <person name="Kang J."/>
            <person name="Cha I."/>
            <person name="Kim H."/>
            <person name="Joh K."/>
        </authorList>
    </citation>
    <scope>NUCLEOTIDE SEQUENCE [LARGE SCALE GENOMIC DNA]</scope>
    <source>
        <strain evidence="3 4">HMF7616</strain>
    </source>
</reference>
<dbReference type="RefSeq" id="WP_115372998.1">
    <property type="nucleotide sequence ID" value="NZ_QASA01000001.1"/>
</dbReference>
<keyword evidence="4" id="KW-1185">Reference proteome</keyword>
<feature type="compositionally biased region" description="Basic and acidic residues" evidence="1">
    <location>
        <begin position="66"/>
        <end position="75"/>
    </location>
</feature>
<evidence type="ECO:0000256" key="2">
    <source>
        <dbReference type="SAM" id="SignalP"/>
    </source>
</evidence>
<evidence type="ECO:0000256" key="1">
    <source>
        <dbReference type="SAM" id="MobiDB-lite"/>
    </source>
</evidence>
<evidence type="ECO:0000313" key="3">
    <source>
        <dbReference type="EMBL" id="RDC63753.1"/>
    </source>
</evidence>
<comment type="caution">
    <text evidence="3">The sequence shown here is derived from an EMBL/GenBank/DDBJ whole genome shotgun (WGS) entry which is preliminary data.</text>
</comment>